<dbReference type="InParanoid" id="A0A2P5FK56"/>
<dbReference type="InterPro" id="IPR011042">
    <property type="entry name" value="6-blade_b-propeller_TolB-like"/>
</dbReference>
<comment type="caution">
    <text evidence="3">The sequence shown here is derived from an EMBL/GenBank/DDBJ whole genome shotgun (WGS) entry which is preliminary data.</text>
</comment>
<name>A0A2P5FK56_TREOI</name>
<keyword evidence="1" id="KW-0812">Transmembrane</keyword>
<accession>A0A2P5FK56</accession>
<dbReference type="SUPFAM" id="SSF63829">
    <property type="entry name" value="Calcium-dependent phosphotriesterase"/>
    <property type="match status" value="1"/>
</dbReference>
<dbReference type="FunCoup" id="A0A2P5FK56">
    <property type="interactions" value="36"/>
</dbReference>
<keyword evidence="1" id="KW-1133">Transmembrane helix</keyword>
<keyword evidence="4" id="KW-1185">Reference proteome</keyword>
<evidence type="ECO:0000313" key="3">
    <source>
        <dbReference type="EMBL" id="PON98178.1"/>
    </source>
</evidence>
<feature type="transmembrane region" description="Helical" evidence="1">
    <location>
        <begin position="343"/>
        <end position="360"/>
    </location>
</feature>
<dbReference type="InterPro" id="IPR053224">
    <property type="entry name" value="Sensory_adhesion_molecule"/>
</dbReference>
<evidence type="ECO:0000313" key="4">
    <source>
        <dbReference type="Proteomes" id="UP000237000"/>
    </source>
</evidence>
<dbReference type="Proteomes" id="UP000237000">
    <property type="component" value="Unassembled WGS sequence"/>
</dbReference>
<proteinExistence type="predicted"/>
<feature type="chain" id="PRO_5015122431" evidence="2">
    <location>
        <begin position="36"/>
        <end position="376"/>
    </location>
</feature>
<dbReference type="Gene3D" id="2.120.10.30">
    <property type="entry name" value="TolB, C-terminal domain"/>
    <property type="match status" value="1"/>
</dbReference>
<evidence type="ECO:0000256" key="2">
    <source>
        <dbReference type="SAM" id="SignalP"/>
    </source>
</evidence>
<sequence>MTLLRTPPVFSFSFAVVTLLVLSILLGQAPTRIQARKPHAINFRYPNLYPEGITWDSSAQHFIVGSLRARTLVSVSDAGVAETLIFDPDLPENVTVGGLTIDTVNNRVLAAVHAFSPLPKFDALVAYDLRTRRRVFLSLLPSSSTGGGEARPIANDVAVDFKGNAYVTNSIGNYIWKVNDRGEASIFSESPTFTAHPVDGSLPNSFCGLNGIVYVSKGYLLVVQSNTGKMFKVREEDGAARLVLLNEDMPLADGIVVRGDGVVLVNSVKKVWVLKSQDSWGEGVVYDKIDLEEERYATTLTVGNGDRVYVVYGHVLEGFKGNSSREIFGIEEVRSEKENREEGVWIFVLVGLGLAYFLFWRFQMPRLITNVDKKTS</sequence>
<keyword evidence="1" id="KW-0472">Membrane</keyword>
<feature type="signal peptide" evidence="2">
    <location>
        <begin position="1"/>
        <end position="35"/>
    </location>
</feature>
<protein>
    <submittedName>
        <fullName evidence="3">Six-bladed beta-propeller</fullName>
    </submittedName>
</protein>
<dbReference type="OrthoDB" id="1885092at2759"/>
<dbReference type="PANTHER" id="PTHR31460:SF3">
    <property type="entry name" value="MESOCENTIN"/>
    <property type="match status" value="1"/>
</dbReference>
<gene>
    <name evidence="3" type="ORF">TorRG33x02_060080</name>
</gene>
<keyword evidence="2" id="KW-0732">Signal</keyword>
<dbReference type="AlphaFoldDB" id="A0A2P5FK56"/>
<dbReference type="PANTHER" id="PTHR31460">
    <property type="match status" value="1"/>
</dbReference>
<organism evidence="3 4">
    <name type="scientific">Trema orientale</name>
    <name type="common">Charcoal tree</name>
    <name type="synonym">Celtis orientalis</name>
    <dbReference type="NCBI Taxonomy" id="63057"/>
    <lineage>
        <taxon>Eukaryota</taxon>
        <taxon>Viridiplantae</taxon>
        <taxon>Streptophyta</taxon>
        <taxon>Embryophyta</taxon>
        <taxon>Tracheophyta</taxon>
        <taxon>Spermatophyta</taxon>
        <taxon>Magnoliopsida</taxon>
        <taxon>eudicotyledons</taxon>
        <taxon>Gunneridae</taxon>
        <taxon>Pentapetalae</taxon>
        <taxon>rosids</taxon>
        <taxon>fabids</taxon>
        <taxon>Rosales</taxon>
        <taxon>Cannabaceae</taxon>
        <taxon>Trema</taxon>
    </lineage>
</organism>
<dbReference type="GO" id="GO:0005783">
    <property type="term" value="C:endoplasmic reticulum"/>
    <property type="evidence" value="ECO:0007669"/>
    <property type="project" value="TreeGrafter"/>
</dbReference>
<dbReference type="FunFam" id="2.120.10.30:FF:000089">
    <property type="entry name" value="Calcium-dependent phosphotriesterase superfamily protein"/>
    <property type="match status" value="1"/>
</dbReference>
<reference evidence="4" key="1">
    <citation type="submission" date="2016-06" db="EMBL/GenBank/DDBJ databases">
        <title>Parallel loss of symbiosis genes in relatives of nitrogen-fixing non-legume Parasponia.</title>
        <authorList>
            <person name="Van Velzen R."/>
            <person name="Holmer R."/>
            <person name="Bu F."/>
            <person name="Rutten L."/>
            <person name="Van Zeijl A."/>
            <person name="Liu W."/>
            <person name="Santuari L."/>
            <person name="Cao Q."/>
            <person name="Sharma T."/>
            <person name="Shen D."/>
            <person name="Roswanjaya Y."/>
            <person name="Wardhani T."/>
            <person name="Kalhor M.S."/>
            <person name="Jansen J."/>
            <person name="Van den Hoogen J."/>
            <person name="Gungor B."/>
            <person name="Hartog M."/>
            <person name="Hontelez J."/>
            <person name="Verver J."/>
            <person name="Yang W.-C."/>
            <person name="Schijlen E."/>
            <person name="Repin R."/>
            <person name="Schilthuizen M."/>
            <person name="Schranz E."/>
            <person name="Heidstra R."/>
            <person name="Miyata K."/>
            <person name="Fedorova E."/>
            <person name="Kohlen W."/>
            <person name="Bisseling T."/>
            <person name="Smit S."/>
            <person name="Geurts R."/>
        </authorList>
    </citation>
    <scope>NUCLEOTIDE SEQUENCE [LARGE SCALE GENOMIC DNA]</scope>
    <source>
        <strain evidence="4">cv. RG33-2</strain>
    </source>
</reference>
<evidence type="ECO:0000256" key="1">
    <source>
        <dbReference type="SAM" id="Phobius"/>
    </source>
</evidence>
<dbReference type="EMBL" id="JXTC01000026">
    <property type="protein sequence ID" value="PON98178.1"/>
    <property type="molecule type" value="Genomic_DNA"/>
</dbReference>